<evidence type="ECO:0000313" key="1">
    <source>
        <dbReference type="EMBL" id="ATC90157.1"/>
    </source>
</evidence>
<dbReference type="Proteomes" id="UP000217258">
    <property type="component" value="Chromosome I"/>
</dbReference>
<keyword evidence="2" id="KW-1185">Reference proteome</keyword>
<name>A0ABN5BZE3_9GAMM</name>
<gene>
    <name evidence="1" type="ORF">PISS_a1203</name>
</gene>
<evidence type="ECO:0000313" key="2">
    <source>
        <dbReference type="Proteomes" id="UP000217258"/>
    </source>
</evidence>
<accession>A0ABN5BZE3</accession>
<protein>
    <submittedName>
        <fullName evidence="1">Uncharacterized protein</fullName>
    </submittedName>
</protein>
<dbReference type="EMBL" id="CP011030">
    <property type="protein sequence ID" value="ATC90157.1"/>
    <property type="molecule type" value="Genomic_DNA"/>
</dbReference>
<reference evidence="1 2" key="1">
    <citation type="submission" date="2015-06" db="EMBL/GenBank/DDBJ databases">
        <authorList>
            <person name="Xie B.-B."/>
            <person name="Rong J.-C."/>
            <person name="Qin Q.-L."/>
            <person name="Zhang Y.-Z."/>
        </authorList>
    </citation>
    <scope>NUCLEOTIDE SEQUENCE [LARGE SCALE GENOMIC DNA]</scope>
    <source>
        <strain evidence="1 2">KMM 3549</strain>
    </source>
</reference>
<sequence>MLYKIINAITLMYIVSSAKIRSGTDGPIISRHRFSSNDNPTIEKTISNTVSNIEISPLGELRSVL</sequence>
<organism evidence="1 2">
    <name type="scientific">Pseudoalteromonas issachenkonii</name>
    <dbReference type="NCBI Taxonomy" id="152297"/>
    <lineage>
        <taxon>Bacteria</taxon>
        <taxon>Pseudomonadati</taxon>
        <taxon>Pseudomonadota</taxon>
        <taxon>Gammaproteobacteria</taxon>
        <taxon>Alteromonadales</taxon>
        <taxon>Pseudoalteromonadaceae</taxon>
        <taxon>Pseudoalteromonas</taxon>
    </lineage>
</organism>
<proteinExistence type="predicted"/>